<sequence>MRLKTLCLRLIRCRSQITANPLHRNSTRARTRLVGQPQRAASRVRGGSRRPGQRRVRVAVVLGDRRVRGLRGRGPSGMRQSWEAALWAALMPARSCSRTCSQRGSREKAEHGGGRGACTGTAAAFAPVAPPPPHRPTMLSRVRRRAEAP</sequence>
<evidence type="ECO:0000256" key="1">
    <source>
        <dbReference type="SAM" id="MobiDB-lite"/>
    </source>
</evidence>
<protein>
    <submittedName>
        <fullName evidence="2">Uncharacterized protein</fullName>
    </submittedName>
</protein>
<accession>K3YWF7</accession>
<dbReference type="EnsemblPlants" id="KQL28424">
    <property type="protein sequence ID" value="KQL28424"/>
    <property type="gene ID" value="SETIT_018603mg"/>
</dbReference>
<reference evidence="3" key="1">
    <citation type="journal article" date="2012" name="Nat. Biotechnol.">
        <title>Reference genome sequence of the model plant Setaria.</title>
        <authorList>
            <person name="Bennetzen J.L."/>
            <person name="Schmutz J."/>
            <person name="Wang H."/>
            <person name="Percifield R."/>
            <person name="Hawkins J."/>
            <person name="Pontaroli A.C."/>
            <person name="Estep M."/>
            <person name="Feng L."/>
            <person name="Vaughn J.N."/>
            <person name="Grimwood J."/>
            <person name="Jenkins J."/>
            <person name="Barry K."/>
            <person name="Lindquist E."/>
            <person name="Hellsten U."/>
            <person name="Deshpande S."/>
            <person name="Wang X."/>
            <person name="Wu X."/>
            <person name="Mitros T."/>
            <person name="Triplett J."/>
            <person name="Yang X."/>
            <person name="Ye C.Y."/>
            <person name="Mauro-Herrera M."/>
            <person name="Wang L."/>
            <person name="Li P."/>
            <person name="Sharma M."/>
            <person name="Sharma R."/>
            <person name="Ronald P.C."/>
            <person name="Panaud O."/>
            <person name="Kellogg E.A."/>
            <person name="Brutnell T.P."/>
            <person name="Doust A.N."/>
            <person name="Tuskan G.A."/>
            <person name="Rokhsar D."/>
            <person name="Devos K.M."/>
        </authorList>
    </citation>
    <scope>NUCLEOTIDE SEQUENCE [LARGE SCALE GENOMIC DNA]</scope>
    <source>
        <strain evidence="3">cv. Yugu1</strain>
    </source>
</reference>
<evidence type="ECO:0000313" key="3">
    <source>
        <dbReference type="Proteomes" id="UP000004995"/>
    </source>
</evidence>
<feature type="compositionally biased region" description="Basic and acidic residues" evidence="1">
    <location>
        <begin position="104"/>
        <end position="113"/>
    </location>
</feature>
<keyword evidence="3" id="KW-1185">Reference proteome</keyword>
<dbReference type="AlphaFoldDB" id="K3YWF7"/>
<dbReference type="InParanoid" id="K3YWF7"/>
<name>K3YWF7_SETIT</name>
<feature type="compositionally biased region" description="Low complexity" evidence="1">
    <location>
        <begin position="118"/>
        <end position="127"/>
    </location>
</feature>
<evidence type="ECO:0000313" key="2">
    <source>
        <dbReference type="EnsemblPlants" id="KQL28424"/>
    </source>
</evidence>
<feature type="region of interest" description="Disordered" evidence="1">
    <location>
        <begin position="101"/>
        <end position="149"/>
    </location>
</feature>
<proteinExistence type="predicted"/>
<dbReference type="Proteomes" id="UP000004995">
    <property type="component" value="Unassembled WGS sequence"/>
</dbReference>
<dbReference type="HOGENOM" id="CLU_1752874_0_0_1"/>
<dbReference type="Gramene" id="KQL28424">
    <property type="protein sequence ID" value="KQL28424"/>
    <property type="gene ID" value="SETIT_018603mg"/>
</dbReference>
<reference evidence="2" key="2">
    <citation type="submission" date="2018-08" db="UniProtKB">
        <authorList>
            <consortium name="EnsemblPlants"/>
        </authorList>
    </citation>
    <scope>IDENTIFICATION</scope>
    <source>
        <strain evidence="2">Yugu1</strain>
    </source>
</reference>
<dbReference type="EMBL" id="AGNK02000087">
    <property type="status" value="NOT_ANNOTATED_CDS"/>
    <property type="molecule type" value="Genomic_DNA"/>
</dbReference>
<organism evidence="2 3">
    <name type="scientific">Setaria italica</name>
    <name type="common">Foxtail millet</name>
    <name type="synonym">Panicum italicum</name>
    <dbReference type="NCBI Taxonomy" id="4555"/>
    <lineage>
        <taxon>Eukaryota</taxon>
        <taxon>Viridiplantae</taxon>
        <taxon>Streptophyta</taxon>
        <taxon>Embryophyta</taxon>
        <taxon>Tracheophyta</taxon>
        <taxon>Spermatophyta</taxon>
        <taxon>Magnoliopsida</taxon>
        <taxon>Liliopsida</taxon>
        <taxon>Poales</taxon>
        <taxon>Poaceae</taxon>
        <taxon>PACMAD clade</taxon>
        <taxon>Panicoideae</taxon>
        <taxon>Panicodae</taxon>
        <taxon>Paniceae</taxon>
        <taxon>Cenchrinae</taxon>
        <taxon>Setaria</taxon>
    </lineage>
</organism>